<dbReference type="PANTHER" id="PTHR13780">
    <property type="entry name" value="AMP-ACTIVATED PROTEIN KINASE, GAMMA REGULATORY SUBUNIT"/>
    <property type="match status" value="1"/>
</dbReference>
<protein>
    <recommendedName>
        <fullName evidence="5">CBS domain-containing protein</fullName>
    </recommendedName>
</protein>
<dbReference type="SMART" id="SM00116">
    <property type="entry name" value="CBS"/>
    <property type="match status" value="3"/>
</dbReference>
<dbReference type="PANTHER" id="PTHR13780:SF36">
    <property type="entry name" value="CBS DOMAIN-CONTAINING PROTEIN"/>
    <property type="match status" value="1"/>
</dbReference>
<reference evidence="6 7" key="1">
    <citation type="journal article" date="2018" name="IMA Fungus">
        <title>IMA Genome-F 9: Draft genome sequence of Annulohypoxylon stygium, Aspergillus mulundensis, Berkeleyomyces basicola (syn. Thielaviopsis basicola), Ceratocystis smalleyi, two Cercospora beticola strains, Coleophoma cylindrospora, Fusarium fracticaudum, Phialophora cf. hyalina, and Morchella septimelata.</title>
        <authorList>
            <person name="Wingfield B.D."/>
            <person name="Bills G.F."/>
            <person name="Dong Y."/>
            <person name="Huang W."/>
            <person name="Nel W.J."/>
            <person name="Swalarsk-Parry B.S."/>
            <person name="Vaghefi N."/>
            <person name="Wilken P.M."/>
            <person name="An Z."/>
            <person name="de Beer Z.W."/>
            <person name="De Vos L."/>
            <person name="Chen L."/>
            <person name="Duong T.A."/>
            <person name="Gao Y."/>
            <person name="Hammerbacher A."/>
            <person name="Kikkert J.R."/>
            <person name="Li Y."/>
            <person name="Li H."/>
            <person name="Li K."/>
            <person name="Li Q."/>
            <person name="Liu X."/>
            <person name="Ma X."/>
            <person name="Naidoo K."/>
            <person name="Pethybridge S.J."/>
            <person name="Sun J."/>
            <person name="Steenkamp E.T."/>
            <person name="van der Nest M.A."/>
            <person name="van Wyk S."/>
            <person name="Wingfield M.J."/>
            <person name="Xiong C."/>
            <person name="Yue Q."/>
            <person name="Zhang X."/>
        </authorList>
    </citation>
    <scope>NUCLEOTIDE SEQUENCE [LARGE SCALE GENOMIC DNA]</scope>
    <source>
        <strain evidence="6 7">BP6252</strain>
    </source>
</reference>
<dbReference type="Proteomes" id="UP000256645">
    <property type="component" value="Unassembled WGS sequence"/>
</dbReference>
<feature type="region of interest" description="Disordered" evidence="4">
    <location>
        <begin position="426"/>
        <end position="463"/>
    </location>
</feature>
<dbReference type="GO" id="GO:0042149">
    <property type="term" value="P:cellular response to glucose starvation"/>
    <property type="evidence" value="ECO:0007669"/>
    <property type="project" value="TreeGrafter"/>
</dbReference>
<evidence type="ECO:0000313" key="7">
    <source>
        <dbReference type="Proteomes" id="UP000256645"/>
    </source>
</evidence>
<dbReference type="InterPro" id="IPR000644">
    <property type="entry name" value="CBS_dom"/>
</dbReference>
<evidence type="ECO:0000259" key="5">
    <source>
        <dbReference type="PROSITE" id="PS51371"/>
    </source>
</evidence>
<keyword evidence="1" id="KW-0677">Repeat</keyword>
<accession>A0A3D8RTC8</accession>
<dbReference type="PROSITE" id="PS51371">
    <property type="entry name" value="CBS"/>
    <property type="match status" value="1"/>
</dbReference>
<dbReference type="GO" id="GO:0004865">
    <property type="term" value="F:protein serine/threonine phosphatase inhibitor activity"/>
    <property type="evidence" value="ECO:0007669"/>
    <property type="project" value="TreeGrafter"/>
</dbReference>
<keyword evidence="2 3" id="KW-0129">CBS domain</keyword>
<dbReference type="InterPro" id="IPR046342">
    <property type="entry name" value="CBS_dom_sf"/>
</dbReference>
<evidence type="ECO:0000256" key="4">
    <source>
        <dbReference type="SAM" id="MobiDB-lite"/>
    </source>
</evidence>
<keyword evidence="7" id="KW-1185">Reference proteome</keyword>
<evidence type="ECO:0000256" key="1">
    <source>
        <dbReference type="ARBA" id="ARBA00022737"/>
    </source>
</evidence>
<evidence type="ECO:0000256" key="3">
    <source>
        <dbReference type="PROSITE-ProRule" id="PRU00703"/>
    </source>
</evidence>
<dbReference type="Gene3D" id="3.10.580.10">
    <property type="entry name" value="CBS-domain"/>
    <property type="match status" value="2"/>
</dbReference>
<feature type="domain" description="CBS" evidence="5">
    <location>
        <begin position="168"/>
        <end position="225"/>
    </location>
</feature>
<dbReference type="AlphaFoldDB" id="A0A3D8RTC8"/>
<feature type="region of interest" description="Disordered" evidence="4">
    <location>
        <begin position="356"/>
        <end position="396"/>
    </location>
</feature>
<organism evidence="6 7">
    <name type="scientific">Coleophoma cylindrospora</name>
    <dbReference type="NCBI Taxonomy" id="1849047"/>
    <lineage>
        <taxon>Eukaryota</taxon>
        <taxon>Fungi</taxon>
        <taxon>Dikarya</taxon>
        <taxon>Ascomycota</taxon>
        <taxon>Pezizomycotina</taxon>
        <taxon>Leotiomycetes</taxon>
        <taxon>Helotiales</taxon>
        <taxon>Dermateaceae</taxon>
        <taxon>Coleophoma</taxon>
    </lineage>
</organism>
<dbReference type="STRING" id="1849047.A0A3D8RTC8"/>
<name>A0A3D8RTC8_9HELO</name>
<evidence type="ECO:0000256" key="2">
    <source>
        <dbReference type="ARBA" id="ARBA00023122"/>
    </source>
</evidence>
<feature type="compositionally biased region" description="Polar residues" evidence="4">
    <location>
        <begin position="378"/>
        <end position="396"/>
    </location>
</feature>
<dbReference type="InterPro" id="IPR050511">
    <property type="entry name" value="AMPK_gamma/SDS23_families"/>
</dbReference>
<sequence length="463" mass="49909">MTDPTAAPAVDGPLTMSHRASFVENLRQSPRAQRHPSFTQAAVQELLNHPPAPKIGDPRFAGRDWQQIRVGELVQKSDVRFIGVEDGIEKATKLLCESGPPNVVLLRAKATDRFASGTFDFSDLNAYLLVVLGLATPEGPEQVDIFSKIQKAVQEGSSISLSEVSLILRRDPLVTLPESADLSKATEIFGSGVHRILVCKEGTDDVIGILSQLKLVEFLWDNASSFPVIEQLYSTILRDLNVGTHHTIAINGDKPLTEALQLMNLEGLTSVAVVDNGLNVVGNISTADTKLLTSTSAMPLLKSSCIHFISVILSERGVENGRDSYPVFHVTPYSTLAHTVAKLVATRSHRMWVVESASPSPSTPLTPSASHTVLAPQFGSTPASPSLTPSHPSVSASALPGAGISGRLTGVISLTDILNLYARQSGLHPLDPNDQRDRRRRSSSSSLRPSIDFGRQSSFDIRR</sequence>
<dbReference type="OrthoDB" id="449052at2759"/>
<evidence type="ECO:0000313" key="6">
    <source>
        <dbReference type="EMBL" id="RDW77303.1"/>
    </source>
</evidence>
<proteinExistence type="predicted"/>
<dbReference type="Pfam" id="PF00571">
    <property type="entry name" value="CBS"/>
    <property type="match status" value="2"/>
</dbReference>
<feature type="compositionally biased region" description="Low complexity" evidence="4">
    <location>
        <begin position="356"/>
        <end position="370"/>
    </location>
</feature>
<dbReference type="CDD" id="cd02205">
    <property type="entry name" value="CBS_pair_SF"/>
    <property type="match status" value="1"/>
</dbReference>
<gene>
    <name evidence="6" type="ORF">BP6252_05356</name>
</gene>
<comment type="caution">
    <text evidence="6">The sequence shown here is derived from an EMBL/GenBank/DDBJ whole genome shotgun (WGS) entry which is preliminary data.</text>
</comment>
<dbReference type="EMBL" id="PDLM01000005">
    <property type="protein sequence ID" value="RDW77303.1"/>
    <property type="molecule type" value="Genomic_DNA"/>
</dbReference>
<dbReference type="SUPFAM" id="SSF54631">
    <property type="entry name" value="CBS-domain pair"/>
    <property type="match status" value="2"/>
</dbReference>